<protein>
    <submittedName>
        <fullName evidence="1">Uncharacterized protein</fullName>
    </submittedName>
</protein>
<organism evidence="1">
    <name type="scientific">bioreactor metagenome</name>
    <dbReference type="NCBI Taxonomy" id="1076179"/>
    <lineage>
        <taxon>unclassified sequences</taxon>
        <taxon>metagenomes</taxon>
        <taxon>ecological metagenomes</taxon>
    </lineage>
</organism>
<reference evidence="1" key="1">
    <citation type="submission" date="2019-08" db="EMBL/GenBank/DDBJ databases">
        <authorList>
            <person name="Kucharzyk K."/>
            <person name="Murdoch R.W."/>
            <person name="Higgins S."/>
            <person name="Loffler F."/>
        </authorList>
    </citation>
    <scope>NUCLEOTIDE SEQUENCE</scope>
</reference>
<dbReference type="EMBL" id="VSSQ01040054">
    <property type="protein sequence ID" value="MPM93218.1"/>
    <property type="molecule type" value="Genomic_DNA"/>
</dbReference>
<gene>
    <name evidence="1" type="ORF">SDC9_140354</name>
</gene>
<dbReference type="AlphaFoldDB" id="A0A645DVS0"/>
<accession>A0A645DVS0</accession>
<sequence length="166" mass="18008">MRVESGNQVPAVIGEEPIYARHTRPFRVVPHFLHDAPSAPVISKIQPLLRSSARPGNHADKPVLRIPTVSTASIIRQVAIEIVAENLRRLHHKTVADNIRLTCGGDRDALPDWRAVVGNGNFFAEVFTFPVGGLAVDRDCVGGETGTHDIHHAGNRPAGVLVQQVC</sequence>
<evidence type="ECO:0000313" key="1">
    <source>
        <dbReference type="EMBL" id="MPM93218.1"/>
    </source>
</evidence>
<comment type="caution">
    <text evidence="1">The sequence shown here is derived from an EMBL/GenBank/DDBJ whole genome shotgun (WGS) entry which is preliminary data.</text>
</comment>
<proteinExistence type="predicted"/>
<name>A0A645DVS0_9ZZZZ</name>